<dbReference type="RefSeq" id="XP_013894127.1">
    <property type="nucleotide sequence ID" value="XM_014038673.1"/>
</dbReference>
<accession>A0A0D2J5F8</accession>
<feature type="non-terminal residue" evidence="2">
    <location>
        <position position="116"/>
    </location>
</feature>
<organism evidence="2 3">
    <name type="scientific">Monoraphidium neglectum</name>
    <dbReference type="NCBI Taxonomy" id="145388"/>
    <lineage>
        <taxon>Eukaryota</taxon>
        <taxon>Viridiplantae</taxon>
        <taxon>Chlorophyta</taxon>
        <taxon>core chlorophytes</taxon>
        <taxon>Chlorophyceae</taxon>
        <taxon>CS clade</taxon>
        <taxon>Sphaeropleales</taxon>
        <taxon>Selenastraceae</taxon>
        <taxon>Monoraphidium</taxon>
    </lineage>
</organism>
<dbReference type="GeneID" id="25730261"/>
<name>A0A0D2J5F8_9CHLO</name>
<feature type="region of interest" description="Disordered" evidence="1">
    <location>
        <begin position="1"/>
        <end position="44"/>
    </location>
</feature>
<dbReference type="KEGG" id="mng:MNEG_12857"/>
<evidence type="ECO:0000256" key="1">
    <source>
        <dbReference type="SAM" id="MobiDB-lite"/>
    </source>
</evidence>
<dbReference type="EMBL" id="KK103693">
    <property type="protein sequence ID" value="KIY95107.1"/>
    <property type="molecule type" value="Genomic_DNA"/>
</dbReference>
<proteinExistence type="predicted"/>
<dbReference type="AlphaFoldDB" id="A0A0D2J5F8"/>
<gene>
    <name evidence="2" type="ORF">MNEG_12857</name>
</gene>
<sequence length="116" mass="12318">MALRSARDATTATVAAPHAGSGGAADSISPAAPASAPRRRVEEDWTPSTLSEVVTVFAKHPSFQFPAAVLAALLALRLQQPAGLADAAVVAFLAGFWLLQEWVVHKHLLHSDWNWV</sequence>
<reference evidence="2 3" key="1">
    <citation type="journal article" date="2013" name="BMC Genomics">
        <title>Reconstruction of the lipid metabolism for the microalga Monoraphidium neglectum from its genome sequence reveals characteristics suitable for biofuel production.</title>
        <authorList>
            <person name="Bogen C."/>
            <person name="Al-Dilaimi A."/>
            <person name="Albersmeier A."/>
            <person name="Wichmann J."/>
            <person name="Grundmann M."/>
            <person name="Rupp O."/>
            <person name="Lauersen K.J."/>
            <person name="Blifernez-Klassen O."/>
            <person name="Kalinowski J."/>
            <person name="Goesmann A."/>
            <person name="Mussgnug J.H."/>
            <person name="Kruse O."/>
        </authorList>
    </citation>
    <scope>NUCLEOTIDE SEQUENCE [LARGE SCALE GENOMIC DNA]</scope>
    <source>
        <strain evidence="2 3">SAG 48.87</strain>
    </source>
</reference>
<dbReference type="OrthoDB" id="513847at2759"/>
<dbReference type="Proteomes" id="UP000054498">
    <property type="component" value="Unassembled WGS sequence"/>
</dbReference>
<protein>
    <submittedName>
        <fullName evidence="2">Uncharacterized protein</fullName>
    </submittedName>
</protein>
<evidence type="ECO:0000313" key="2">
    <source>
        <dbReference type="EMBL" id="KIY95107.1"/>
    </source>
</evidence>
<dbReference type="STRING" id="145388.A0A0D2J5F8"/>
<evidence type="ECO:0000313" key="3">
    <source>
        <dbReference type="Proteomes" id="UP000054498"/>
    </source>
</evidence>
<keyword evidence="3" id="KW-1185">Reference proteome</keyword>
<feature type="compositionally biased region" description="Low complexity" evidence="1">
    <location>
        <begin position="24"/>
        <end position="36"/>
    </location>
</feature>